<evidence type="ECO:0000313" key="3">
    <source>
        <dbReference type="Proteomes" id="UP000440578"/>
    </source>
</evidence>
<evidence type="ECO:0000313" key="2">
    <source>
        <dbReference type="EMBL" id="KAF0313755.1"/>
    </source>
</evidence>
<dbReference type="AlphaFoldDB" id="A0A6A4X3B3"/>
<proteinExistence type="predicted"/>
<dbReference type="Proteomes" id="UP000440578">
    <property type="component" value="Unassembled WGS sequence"/>
</dbReference>
<keyword evidence="3" id="KW-1185">Reference proteome</keyword>
<dbReference type="Gene3D" id="1.20.1070.10">
    <property type="entry name" value="Rhodopsin 7-helix transmembrane proteins"/>
    <property type="match status" value="1"/>
</dbReference>
<feature type="transmembrane region" description="Helical" evidence="1">
    <location>
        <begin position="114"/>
        <end position="131"/>
    </location>
</feature>
<evidence type="ECO:0008006" key="4">
    <source>
        <dbReference type="Google" id="ProtNLM"/>
    </source>
</evidence>
<feature type="transmembrane region" description="Helical" evidence="1">
    <location>
        <begin position="36"/>
        <end position="58"/>
    </location>
</feature>
<dbReference type="SUPFAM" id="SSF81321">
    <property type="entry name" value="Family A G protein-coupled receptor-like"/>
    <property type="match status" value="1"/>
</dbReference>
<sequence>MATGPRTNSSVLWPPTVELGDLPVALFPPSWQHETFFALCGLAATLGLLSCALCSLVLMRGVHHGPLSQLLNSLVRSDALFCLPMFVRAAAAAWDDWTFGSMVCQVTSYLFESAQALRVTFILLLLLWHLVGHGWSQPAWDGVVFAAWLCPLGTGLVALLDAKVTGQAGRRVCYSHSDSLPVWHHAWFVCAVLVPTALLVPAGAAVVGWRQRRPLRRPHMLPLTAVLAAAHLALQAGALALLFVPRPDGADSGWLEGAVVPLLVTLPLLHPASDLACFLWLYPQFRPTIHKVFVNRQTSDDGAQSSRPA</sequence>
<keyword evidence="1" id="KW-0472">Membrane</keyword>
<keyword evidence="1" id="KW-0812">Transmembrane</keyword>
<name>A0A6A4X3B3_AMPAM</name>
<feature type="transmembrane region" description="Helical" evidence="1">
    <location>
        <begin position="221"/>
        <end position="244"/>
    </location>
</feature>
<feature type="transmembrane region" description="Helical" evidence="1">
    <location>
        <begin position="70"/>
        <end position="94"/>
    </location>
</feature>
<protein>
    <recommendedName>
        <fullName evidence="4">G-protein coupled receptors family 1 profile domain-containing protein</fullName>
    </recommendedName>
</protein>
<dbReference type="EMBL" id="VIIS01000073">
    <property type="protein sequence ID" value="KAF0313755.1"/>
    <property type="molecule type" value="Genomic_DNA"/>
</dbReference>
<feature type="transmembrane region" description="Helical" evidence="1">
    <location>
        <begin position="259"/>
        <end position="282"/>
    </location>
</feature>
<reference evidence="2 3" key="1">
    <citation type="submission" date="2019-07" db="EMBL/GenBank/DDBJ databases">
        <title>Draft genome assembly of a fouling barnacle, Amphibalanus amphitrite (Darwin, 1854): The first reference genome for Thecostraca.</title>
        <authorList>
            <person name="Kim W."/>
        </authorList>
    </citation>
    <scope>NUCLEOTIDE SEQUENCE [LARGE SCALE GENOMIC DNA]</scope>
    <source>
        <strain evidence="2">SNU_AA5</strain>
        <tissue evidence="2">Soma without cirri and trophi</tissue>
    </source>
</reference>
<feature type="transmembrane region" description="Helical" evidence="1">
    <location>
        <begin position="186"/>
        <end position="209"/>
    </location>
</feature>
<feature type="transmembrane region" description="Helical" evidence="1">
    <location>
        <begin position="143"/>
        <end position="160"/>
    </location>
</feature>
<accession>A0A6A4X3B3</accession>
<organism evidence="2 3">
    <name type="scientific">Amphibalanus amphitrite</name>
    <name type="common">Striped barnacle</name>
    <name type="synonym">Balanus amphitrite</name>
    <dbReference type="NCBI Taxonomy" id="1232801"/>
    <lineage>
        <taxon>Eukaryota</taxon>
        <taxon>Metazoa</taxon>
        <taxon>Ecdysozoa</taxon>
        <taxon>Arthropoda</taxon>
        <taxon>Crustacea</taxon>
        <taxon>Multicrustacea</taxon>
        <taxon>Cirripedia</taxon>
        <taxon>Thoracica</taxon>
        <taxon>Thoracicalcarea</taxon>
        <taxon>Balanomorpha</taxon>
        <taxon>Balanoidea</taxon>
        <taxon>Balanidae</taxon>
        <taxon>Amphibalaninae</taxon>
        <taxon>Amphibalanus</taxon>
    </lineage>
</organism>
<keyword evidence="1" id="KW-1133">Transmembrane helix</keyword>
<comment type="caution">
    <text evidence="2">The sequence shown here is derived from an EMBL/GenBank/DDBJ whole genome shotgun (WGS) entry which is preliminary data.</text>
</comment>
<gene>
    <name evidence="2" type="ORF">FJT64_015740</name>
</gene>
<evidence type="ECO:0000256" key="1">
    <source>
        <dbReference type="SAM" id="Phobius"/>
    </source>
</evidence>